<dbReference type="NCBIfam" id="TIGR01575">
    <property type="entry name" value="rimI"/>
    <property type="match status" value="1"/>
</dbReference>
<dbReference type="AlphaFoldDB" id="A0A399JFV3"/>
<comment type="caution">
    <text evidence="4">The sequence shown here is derived from an EMBL/GenBank/DDBJ whole genome shotgun (WGS) entry which is preliminary data.</text>
</comment>
<accession>A0A399JFV3</accession>
<reference evidence="4 5" key="1">
    <citation type="submission" date="2018-07" db="EMBL/GenBank/DDBJ databases">
        <title>Arthrobacter sp. nov., isolated from raw cow's milk with high bacterial count.</title>
        <authorList>
            <person name="Hahne J."/>
            <person name="Isele D."/>
            <person name="Lipski A."/>
        </authorList>
    </citation>
    <scope>NUCLEOTIDE SEQUENCE [LARGE SCALE GENOMIC DNA]</scope>
    <source>
        <strain evidence="4 5">JZ R-35</strain>
    </source>
</reference>
<dbReference type="PANTHER" id="PTHR43877">
    <property type="entry name" value="AMINOALKYLPHOSPHONATE N-ACETYLTRANSFERASE-RELATED-RELATED"/>
    <property type="match status" value="1"/>
</dbReference>
<dbReference type="InterPro" id="IPR000182">
    <property type="entry name" value="GNAT_dom"/>
</dbReference>
<evidence type="ECO:0000313" key="5">
    <source>
        <dbReference type="Proteomes" id="UP000265419"/>
    </source>
</evidence>
<dbReference type="InterPro" id="IPR006464">
    <property type="entry name" value="AcTrfase_RimI/Ard1"/>
</dbReference>
<gene>
    <name evidence="4" type="primary">rimI</name>
    <name evidence="4" type="ORF">DWB68_02220</name>
</gene>
<name>A0A399JFV3_9MICC</name>
<dbReference type="InterPro" id="IPR016181">
    <property type="entry name" value="Acyl_CoA_acyltransferase"/>
</dbReference>
<dbReference type="GO" id="GO:0008080">
    <property type="term" value="F:N-acetyltransferase activity"/>
    <property type="evidence" value="ECO:0007669"/>
    <property type="project" value="InterPro"/>
</dbReference>
<evidence type="ECO:0000259" key="3">
    <source>
        <dbReference type="PROSITE" id="PS51186"/>
    </source>
</evidence>
<sequence length="156" mass="17250">MTGADLSAVHALETVLFPADAWPLHLFEEELAHPEWRLYWVLEAGAEIVAYAGAQYSSGMADVQTIAVSPAHEGRGLGGFLMRLMAARSRAWGATDLLLEVRVDNERAQALYERHGYTVIHTRRGYYNDGCDALIMQKSLLAQIPDLPEHNEGESA</sequence>
<dbReference type="PROSITE" id="PS51186">
    <property type="entry name" value="GNAT"/>
    <property type="match status" value="1"/>
</dbReference>
<keyword evidence="1 4" id="KW-0808">Transferase</keyword>
<proteinExistence type="predicted"/>
<keyword evidence="2" id="KW-0012">Acyltransferase</keyword>
<evidence type="ECO:0000256" key="1">
    <source>
        <dbReference type="ARBA" id="ARBA00022679"/>
    </source>
</evidence>
<organism evidence="4 5">
    <name type="scientific">Galactobacter valiniphilus</name>
    <dbReference type="NCBI Taxonomy" id="2676122"/>
    <lineage>
        <taxon>Bacteria</taxon>
        <taxon>Bacillati</taxon>
        <taxon>Actinomycetota</taxon>
        <taxon>Actinomycetes</taxon>
        <taxon>Micrococcales</taxon>
        <taxon>Micrococcaceae</taxon>
        <taxon>Galactobacter</taxon>
    </lineage>
</organism>
<keyword evidence="5" id="KW-1185">Reference proteome</keyword>
<dbReference type="InterPro" id="IPR050832">
    <property type="entry name" value="Bact_Acetyltransf"/>
</dbReference>
<evidence type="ECO:0000313" key="4">
    <source>
        <dbReference type="EMBL" id="RII43507.1"/>
    </source>
</evidence>
<dbReference type="SUPFAM" id="SSF55729">
    <property type="entry name" value="Acyl-CoA N-acyltransferases (Nat)"/>
    <property type="match status" value="1"/>
</dbReference>
<dbReference type="CDD" id="cd04301">
    <property type="entry name" value="NAT_SF"/>
    <property type="match status" value="1"/>
</dbReference>
<protein>
    <submittedName>
        <fullName evidence="4">Ribosomal-protein-alanine N-acetyltransferase</fullName>
    </submittedName>
</protein>
<dbReference type="Pfam" id="PF00583">
    <property type="entry name" value="Acetyltransf_1"/>
    <property type="match status" value="1"/>
</dbReference>
<dbReference type="Gene3D" id="3.40.630.30">
    <property type="match status" value="1"/>
</dbReference>
<feature type="domain" description="N-acetyltransferase" evidence="3">
    <location>
        <begin position="1"/>
        <end position="141"/>
    </location>
</feature>
<evidence type="ECO:0000256" key="2">
    <source>
        <dbReference type="ARBA" id="ARBA00023315"/>
    </source>
</evidence>
<dbReference type="EMBL" id="QQXK01000003">
    <property type="protein sequence ID" value="RII43507.1"/>
    <property type="molecule type" value="Genomic_DNA"/>
</dbReference>
<dbReference type="Proteomes" id="UP000265419">
    <property type="component" value="Unassembled WGS sequence"/>
</dbReference>